<feature type="compositionally biased region" description="Polar residues" evidence="1">
    <location>
        <begin position="343"/>
        <end position="360"/>
    </location>
</feature>
<feature type="region of interest" description="Disordered" evidence="1">
    <location>
        <begin position="138"/>
        <end position="210"/>
    </location>
</feature>
<organism evidence="2 3">
    <name type="scientific">Baudoinia panamericana (strain UAMH 10762)</name>
    <name type="common">Angels' share fungus</name>
    <name type="synonym">Baudoinia compniacensis (strain UAMH 10762)</name>
    <dbReference type="NCBI Taxonomy" id="717646"/>
    <lineage>
        <taxon>Eukaryota</taxon>
        <taxon>Fungi</taxon>
        <taxon>Dikarya</taxon>
        <taxon>Ascomycota</taxon>
        <taxon>Pezizomycotina</taxon>
        <taxon>Dothideomycetes</taxon>
        <taxon>Dothideomycetidae</taxon>
        <taxon>Mycosphaerellales</taxon>
        <taxon>Teratosphaeriaceae</taxon>
        <taxon>Baudoinia</taxon>
    </lineage>
</organism>
<evidence type="ECO:0000313" key="3">
    <source>
        <dbReference type="Proteomes" id="UP000011761"/>
    </source>
</evidence>
<evidence type="ECO:0000256" key="1">
    <source>
        <dbReference type="SAM" id="MobiDB-lite"/>
    </source>
</evidence>
<gene>
    <name evidence="2" type="ORF">BAUCODRAFT_125250</name>
</gene>
<dbReference type="KEGG" id="bcom:BAUCODRAFT_125250"/>
<proteinExistence type="predicted"/>
<feature type="region of interest" description="Disordered" evidence="1">
    <location>
        <begin position="301"/>
        <end position="371"/>
    </location>
</feature>
<accession>M2MPJ4</accession>
<dbReference type="EMBL" id="KB445560">
    <property type="protein sequence ID" value="EMC93383.1"/>
    <property type="molecule type" value="Genomic_DNA"/>
</dbReference>
<evidence type="ECO:0000313" key="2">
    <source>
        <dbReference type="EMBL" id="EMC93383.1"/>
    </source>
</evidence>
<protein>
    <submittedName>
        <fullName evidence="2">Uncharacterized protein</fullName>
    </submittedName>
</protein>
<dbReference type="Proteomes" id="UP000011761">
    <property type="component" value="Unassembled WGS sequence"/>
</dbReference>
<feature type="compositionally biased region" description="Polar residues" evidence="1">
    <location>
        <begin position="201"/>
        <end position="210"/>
    </location>
</feature>
<name>M2MPJ4_BAUPA</name>
<feature type="region of interest" description="Disordered" evidence="1">
    <location>
        <begin position="224"/>
        <end position="261"/>
    </location>
</feature>
<sequence length="619" mass="68668">MVQRTELRVHAGATSSRRDDDRYRAMASTYSEFRGRRVDHADGGAPTHAASRVLDGDATVLPHEDTTYVDDTQLAYQALESQLITSSLTDPAKTPPRHRGSELEPDSPWPDDLDIASPERSDWIVSVHDQASVVPRVTLDALRPTKRPRRQTSREALPTPVFKPFRMPLKRAASDAATSFRPPQSNAAFPDPGSRTPPQPSVSQSSYLKTPNLVSPELRKDKSPFKHTLASPFNHIGAVKQPGREVSDGPGGSKLPDYRERTPQQRQYVPYVPLAEGSQVGLAFVGDHSGTQNHLHISQAAESDAQTTSELPTTYSLSDITSESSRGRKRLSQRSDSDPGPKITSQDSTEAPSVRRSNSEPIGLRQSPAKKEVPVKLRIQDVTAFKTIPATREDQTSTGQTRQRPILISPDHSLKTAVAPAVIKQSISQRSNTTVKPSGCKHSDNVDELRVTMQDLPFSIFPPSPPVSCSGFTTHVTRSLQWLVENSQISDHFQPVRVTRNVDLLERGYWLFRTDALPLELQVTTWQFLQKMIASGNAGWGIWCVRELGREDEGEAAVETVGTLGNLKIFCWGEVIKHIYLMLYVASKSKVRRLGLQWCDAEEKVVVQMRCAEERSRVA</sequence>
<dbReference type="eggNOG" id="ENOG502S7U4">
    <property type="taxonomic scope" value="Eukaryota"/>
</dbReference>
<dbReference type="GeneID" id="19107943"/>
<feature type="region of interest" description="Disordered" evidence="1">
    <location>
        <begin position="85"/>
        <end position="116"/>
    </location>
</feature>
<dbReference type="OMA" id="ERSDWIV"/>
<dbReference type="AlphaFoldDB" id="M2MPJ4"/>
<dbReference type="RefSeq" id="XP_007679556.1">
    <property type="nucleotide sequence ID" value="XM_007681366.1"/>
</dbReference>
<reference evidence="2 3" key="1">
    <citation type="journal article" date="2012" name="PLoS Pathog.">
        <title>Diverse lifestyles and strategies of plant pathogenesis encoded in the genomes of eighteen Dothideomycetes fungi.</title>
        <authorList>
            <person name="Ohm R.A."/>
            <person name="Feau N."/>
            <person name="Henrissat B."/>
            <person name="Schoch C.L."/>
            <person name="Horwitz B.A."/>
            <person name="Barry K.W."/>
            <person name="Condon B.J."/>
            <person name="Copeland A.C."/>
            <person name="Dhillon B."/>
            <person name="Glaser F."/>
            <person name="Hesse C.N."/>
            <person name="Kosti I."/>
            <person name="LaButti K."/>
            <person name="Lindquist E.A."/>
            <person name="Lucas S."/>
            <person name="Salamov A.A."/>
            <person name="Bradshaw R.E."/>
            <person name="Ciuffetti L."/>
            <person name="Hamelin R.C."/>
            <person name="Kema G.H.J."/>
            <person name="Lawrence C."/>
            <person name="Scott J.A."/>
            <person name="Spatafora J.W."/>
            <person name="Turgeon B.G."/>
            <person name="de Wit P.J.G.M."/>
            <person name="Zhong S."/>
            <person name="Goodwin S.B."/>
            <person name="Grigoriev I.V."/>
        </authorList>
    </citation>
    <scope>NUCLEOTIDE SEQUENCE [LARGE SCALE GENOMIC DNA]</scope>
    <source>
        <strain evidence="2 3">UAMH 10762</strain>
    </source>
</reference>
<keyword evidence="3" id="KW-1185">Reference proteome</keyword>
<feature type="region of interest" description="Disordered" evidence="1">
    <location>
        <begin position="1"/>
        <end position="20"/>
    </location>
</feature>
<feature type="compositionally biased region" description="Polar residues" evidence="1">
    <location>
        <begin position="301"/>
        <end position="324"/>
    </location>
</feature>
<dbReference type="HOGENOM" id="CLU_451404_0_0_1"/>
<feature type="compositionally biased region" description="Acidic residues" evidence="1">
    <location>
        <begin position="103"/>
        <end position="114"/>
    </location>
</feature>
<dbReference type="OrthoDB" id="5395975at2759"/>